<evidence type="ECO:0000256" key="1">
    <source>
        <dbReference type="ARBA" id="ARBA00006484"/>
    </source>
</evidence>
<dbReference type="SUPFAM" id="SSF51735">
    <property type="entry name" value="NAD(P)-binding Rossmann-fold domains"/>
    <property type="match status" value="1"/>
</dbReference>
<organism evidence="2 3">
    <name type="scientific">Tectimicrobiota bacterium</name>
    <dbReference type="NCBI Taxonomy" id="2528274"/>
    <lineage>
        <taxon>Bacteria</taxon>
        <taxon>Pseudomonadati</taxon>
        <taxon>Nitrospinota/Tectimicrobiota group</taxon>
        <taxon>Candidatus Tectimicrobiota</taxon>
    </lineage>
</organism>
<sequence>MIPIDLSGKVALVSGGSQGIGRGCGEWLAKAGAAVALVARNGEKLNEAAEAIRKEGGRAEAIAADLTQPGKCEWAVSETVARLGGLDILVNVAGVARRSDPAETTDDDIDTAINLKVRAAVRMVKEAVPHMKARGGGSIIFTLGLSHVHTSVWHGSGSMSNGMLLPYKHQLAKRVAPWNIRVNVVNPGATETPRMSIQQRRIAEMSGKSVDDVARERLANIPMGRFVRVDDVAKLVLFLCSDMASYITGESISVDGGENNAVR</sequence>
<dbReference type="InterPro" id="IPR050259">
    <property type="entry name" value="SDR"/>
</dbReference>
<dbReference type="InterPro" id="IPR036291">
    <property type="entry name" value="NAD(P)-bd_dom_sf"/>
</dbReference>
<dbReference type="Proteomes" id="UP000782312">
    <property type="component" value="Unassembled WGS sequence"/>
</dbReference>
<proteinExistence type="inferred from homology"/>
<dbReference type="PANTHER" id="PTHR42879">
    <property type="entry name" value="3-OXOACYL-(ACYL-CARRIER-PROTEIN) REDUCTASE"/>
    <property type="match status" value="1"/>
</dbReference>
<dbReference type="FunFam" id="3.40.50.720:FF:000084">
    <property type="entry name" value="Short-chain dehydrogenase reductase"/>
    <property type="match status" value="1"/>
</dbReference>
<dbReference type="Gene3D" id="3.40.50.720">
    <property type="entry name" value="NAD(P)-binding Rossmann-like Domain"/>
    <property type="match status" value="1"/>
</dbReference>
<dbReference type="EMBL" id="JACPUR010000024">
    <property type="protein sequence ID" value="MBI3128145.1"/>
    <property type="molecule type" value="Genomic_DNA"/>
</dbReference>
<name>A0A932HYP2_UNCTE</name>
<dbReference type="Pfam" id="PF13561">
    <property type="entry name" value="adh_short_C2"/>
    <property type="match status" value="1"/>
</dbReference>
<dbReference type="AlphaFoldDB" id="A0A932HYP2"/>
<evidence type="ECO:0000313" key="2">
    <source>
        <dbReference type="EMBL" id="MBI3128145.1"/>
    </source>
</evidence>
<protein>
    <submittedName>
        <fullName evidence="2">SDR family oxidoreductase</fullName>
    </submittedName>
</protein>
<comment type="caution">
    <text evidence="2">The sequence shown here is derived from an EMBL/GenBank/DDBJ whole genome shotgun (WGS) entry which is preliminary data.</text>
</comment>
<dbReference type="PRINTS" id="PR00081">
    <property type="entry name" value="GDHRDH"/>
</dbReference>
<evidence type="ECO:0000313" key="3">
    <source>
        <dbReference type="Proteomes" id="UP000782312"/>
    </source>
</evidence>
<accession>A0A932HYP2</accession>
<comment type="similarity">
    <text evidence="1">Belongs to the short-chain dehydrogenases/reductases (SDR) family.</text>
</comment>
<dbReference type="InterPro" id="IPR002347">
    <property type="entry name" value="SDR_fam"/>
</dbReference>
<gene>
    <name evidence="2" type="ORF">HYZ11_11120</name>
</gene>
<reference evidence="2" key="1">
    <citation type="submission" date="2020-07" db="EMBL/GenBank/DDBJ databases">
        <title>Huge and variable diversity of episymbiotic CPR bacteria and DPANN archaea in groundwater ecosystems.</title>
        <authorList>
            <person name="He C.Y."/>
            <person name="Keren R."/>
            <person name="Whittaker M."/>
            <person name="Farag I.F."/>
            <person name="Doudna J."/>
            <person name="Cate J.H.D."/>
            <person name="Banfield J.F."/>
        </authorList>
    </citation>
    <scope>NUCLEOTIDE SEQUENCE</scope>
    <source>
        <strain evidence="2">NC_groundwater_763_Ag_S-0.2um_68_21</strain>
    </source>
</reference>